<dbReference type="EMBL" id="QQBB01000009">
    <property type="protein sequence ID" value="RDI56395.1"/>
    <property type="molecule type" value="Genomic_DNA"/>
</dbReference>
<evidence type="ECO:0000256" key="4">
    <source>
        <dbReference type="ARBA" id="ARBA00022448"/>
    </source>
</evidence>
<feature type="transmembrane region" description="Helical" evidence="11">
    <location>
        <begin position="204"/>
        <end position="225"/>
    </location>
</feature>
<feature type="transmembrane region" description="Helical" evidence="11">
    <location>
        <begin position="23"/>
        <end position="49"/>
    </location>
</feature>
<evidence type="ECO:0000256" key="5">
    <source>
        <dbReference type="ARBA" id="ARBA00022475"/>
    </source>
</evidence>
<keyword evidence="5" id="KW-1003">Cell membrane</keyword>
<comment type="caution">
    <text evidence="13">The sequence shown here is derived from an EMBL/GenBank/DDBJ whole genome shotgun (WGS) entry which is preliminary data.</text>
</comment>
<feature type="transmembrane region" description="Helical" evidence="11">
    <location>
        <begin position="258"/>
        <end position="278"/>
    </location>
</feature>
<evidence type="ECO:0000256" key="9">
    <source>
        <dbReference type="ARBA" id="ARBA00023136"/>
    </source>
</evidence>
<dbReference type="RefSeq" id="WP_245571807.1">
    <property type="nucleotide sequence ID" value="NZ_QQBB01000009.1"/>
</dbReference>
<feature type="transmembrane region" description="Helical" evidence="11">
    <location>
        <begin position="88"/>
        <end position="113"/>
    </location>
</feature>
<evidence type="ECO:0000259" key="12">
    <source>
        <dbReference type="PROSITE" id="PS50928"/>
    </source>
</evidence>
<evidence type="ECO:0000256" key="3">
    <source>
        <dbReference type="ARBA" id="ARBA00009047"/>
    </source>
</evidence>
<evidence type="ECO:0000313" key="13">
    <source>
        <dbReference type="EMBL" id="RDI56395.1"/>
    </source>
</evidence>
<accession>A0A370HHH6</accession>
<evidence type="ECO:0000256" key="11">
    <source>
        <dbReference type="RuleBase" id="RU363032"/>
    </source>
</evidence>
<dbReference type="InterPro" id="IPR050901">
    <property type="entry name" value="BP-dep_ABC_trans_perm"/>
</dbReference>
<feature type="transmembrane region" description="Helical" evidence="11">
    <location>
        <begin position="156"/>
        <end position="175"/>
    </location>
</feature>
<keyword evidence="14" id="KW-1185">Reference proteome</keyword>
<keyword evidence="7 11" id="KW-0812">Transmembrane</keyword>
<evidence type="ECO:0000313" key="14">
    <source>
        <dbReference type="Proteomes" id="UP000254925"/>
    </source>
</evidence>
<keyword evidence="9 11" id="KW-0472">Membrane</keyword>
<comment type="function">
    <text evidence="1">Part of the ABC transporter complex MalEFGK involved in maltose/maltodextrin import. Probably responsible for the translocation of the substrate across the membrane.</text>
</comment>
<gene>
    <name evidence="13" type="ORF">DES45_10979</name>
</gene>
<evidence type="ECO:0000256" key="1">
    <source>
        <dbReference type="ARBA" id="ARBA00002264"/>
    </source>
</evidence>
<dbReference type="Gene3D" id="1.10.3720.10">
    <property type="entry name" value="MetI-like"/>
    <property type="match status" value="1"/>
</dbReference>
<dbReference type="CDD" id="cd06261">
    <property type="entry name" value="TM_PBP2"/>
    <property type="match status" value="1"/>
</dbReference>
<name>A0A370HHH6_9HYPH</name>
<dbReference type="Pfam" id="PF00528">
    <property type="entry name" value="BPD_transp_1"/>
    <property type="match status" value="1"/>
</dbReference>
<dbReference type="InterPro" id="IPR000515">
    <property type="entry name" value="MetI-like"/>
</dbReference>
<evidence type="ECO:0000256" key="7">
    <source>
        <dbReference type="ARBA" id="ARBA00022692"/>
    </source>
</evidence>
<evidence type="ECO:0000256" key="6">
    <source>
        <dbReference type="ARBA" id="ARBA00022597"/>
    </source>
</evidence>
<dbReference type="PANTHER" id="PTHR32243">
    <property type="entry name" value="MALTOSE TRANSPORT SYSTEM PERMEASE-RELATED"/>
    <property type="match status" value="1"/>
</dbReference>
<dbReference type="InterPro" id="IPR035906">
    <property type="entry name" value="MetI-like_sf"/>
</dbReference>
<keyword evidence="6" id="KW-0762">Sugar transport</keyword>
<keyword evidence="4 11" id="KW-0813">Transport</keyword>
<proteinExistence type="inferred from homology"/>
<dbReference type="GO" id="GO:0055085">
    <property type="term" value="P:transmembrane transport"/>
    <property type="evidence" value="ECO:0007669"/>
    <property type="project" value="InterPro"/>
</dbReference>
<feature type="transmembrane region" description="Helical" evidence="11">
    <location>
        <begin position="125"/>
        <end position="144"/>
    </location>
</feature>
<evidence type="ECO:0000256" key="10">
    <source>
        <dbReference type="ARBA" id="ARBA00041109"/>
    </source>
</evidence>
<evidence type="ECO:0000256" key="2">
    <source>
        <dbReference type="ARBA" id="ARBA00004651"/>
    </source>
</evidence>
<sequence>MHTNPTMRTRKVAKRPALRADRLAIGLGKAVAVGAILVWSLFPIAFIAMSAFKPGQDIFAVPPKFVFTPTLQHYGKLWSDWGMFFDGLVNSTVITIGATILAITTSTSAGYVYSRYSSRFLNASVLFLIVVRLIPPIVVTLPLFPIINAMGLNDTHIVLIVLYATFFVSLGTVLMRTFIDQIPRELDEAAQIDGATRLVTLRRIIVPLAAPGILAVAVFVVVFAWNEFLFAFIFTATKAKTAPLVISEMIGSIDGVDWGVLFAASTIQLIPVLLFVVLMNRYLVAGLTAGATKG</sequence>
<organism evidence="13 14">
    <name type="scientific">Microvirga subterranea</name>
    <dbReference type="NCBI Taxonomy" id="186651"/>
    <lineage>
        <taxon>Bacteria</taxon>
        <taxon>Pseudomonadati</taxon>
        <taxon>Pseudomonadota</taxon>
        <taxon>Alphaproteobacteria</taxon>
        <taxon>Hyphomicrobiales</taxon>
        <taxon>Methylobacteriaceae</taxon>
        <taxon>Microvirga</taxon>
    </lineage>
</organism>
<dbReference type="SUPFAM" id="SSF161098">
    <property type="entry name" value="MetI-like"/>
    <property type="match status" value="1"/>
</dbReference>
<dbReference type="PANTHER" id="PTHR32243:SF50">
    <property type="entry name" value="MALTOSE_MALTODEXTRIN TRANSPORT SYSTEM PERMEASE PROTEIN MALG"/>
    <property type="match status" value="1"/>
</dbReference>
<dbReference type="Proteomes" id="UP000254925">
    <property type="component" value="Unassembled WGS sequence"/>
</dbReference>
<comment type="subcellular location">
    <subcellularLocation>
        <location evidence="2 11">Cell membrane</location>
        <topology evidence="2 11">Multi-pass membrane protein</topology>
    </subcellularLocation>
</comment>
<reference evidence="13 14" key="1">
    <citation type="submission" date="2018-07" db="EMBL/GenBank/DDBJ databases">
        <title>Genomic Encyclopedia of Type Strains, Phase IV (KMG-IV): sequencing the most valuable type-strain genomes for metagenomic binning, comparative biology and taxonomic classification.</title>
        <authorList>
            <person name="Goeker M."/>
        </authorList>
    </citation>
    <scope>NUCLEOTIDE SEQUENCE [LARGE SCALE GENOMIC DNA]</scope>
    <source>
        <strain evidence="13 14">DSM 14364</strain>
    </source>
</reference>
<evidence type="ECO:0000256" key="8">
    <source>
        <dbReference type="ARBA" id="ARBA00022989"/>
    </source>
</evidence>
<dbReference type="PROSITE" id="PS50928">
    <property type="entry name" value="ABC_TM1"/>
    <property type="match status" value="1"/>
</dbReference>
<dbReference type="AlphaFoldDB" id="A0A370HHH6"/>
<protein>
    <recommendedName>
        <fullName evidence="10">Maltose/maltodextrin transport system permease protein MalG</fullName>
    </recommendedName>
</protein>
<keyword evidence="8 11" id="KW-1133">Transmembrane helix</keyword>
<comment type="similarity">
    <text evidence="3">Belongs to the binding-protein-dependent transport system permease family. MalFG subfamily.</text>
</comment>
<dbReference type="GO" id="GO:0005886">
    <property type="term" value="C:plasma membrane"/>
    <property type="evidence" value="ECO:0007669"/>
    <property type="project" value="UniProtKB-SubCell"/>
</dbReference>
<feature type="domain" description="ABC transmembrane type-1" evidence="12">
    <location>
        <begin position="88"/>
        <end position="279"/>
    </location>
</feature>